<dbReference type="RefSeq" id="WP_066226682.1">
    <property type="nucleotide sequence ID" value="NZ_CP066701.1"/>
</dbReference>
<evidence type="ECO:0000256" key="6">
    <source>
        <dbReference type="ARBA" id="ARBA00022980"/>
    </source>
</evidence>
<dbReference type="InterPro" id="IPR005727">
    <property type="entry name" value="Ribosomal_uL22_bac/chlpt-type"/>
</dbReference>
<evidence type="ECO:0000313" key="14">
    <source>
        <dbReference type="EMBL" id="KYD11014.1"/>
    </source>
</evidence>
<evidence type="ECO:0000313" key="17">
    <source>
        <dbReference type="Proteomes" id="UP000595512"/>
    </source>
</evidence>
<evidence type="ECO:0000256" key="8">
    <source>
        <dbReference type="ARBA" id="ARBA00025084"/>
    </source>
</evidence>
<evidence type="ECO:0000256" key="5">
    <source>
        <dbReference type="ARBA" id="ARBA00022884"/>
    </source>
</evidence>
<evidence type="ECO:0000313" key="16">
    <source>
        <dbReference type="Proteomes" id="UP000075666"/>
    </source>
</evidence>
<comment type="function">
    <text evidence="10 13">This protein binds specifically to 23S rRNA; its binding is stimulated by other ribosomal proteins, e.g., L4, L17, and L20. It is important during the early stages of 50S assembly. It makes multiple contacts with different domains of the 23S rRNA in the assembled 50S subunit and ribosome.</text>
</comment>
<dbReference type="KEGG" id="hspo:JGZ69_08305"/>
<keyword evidence="16" id="KW-1185">Reference proteome</keyword>
<dbReference type="GO" id="GO:0003735">
    <property type="term" value="F:structural constituent of ribosome"/>
    <property type="evidence" value="ECO:0007669"/>
    <property type="project" value="InterPro"/>
</dbReference>
<dbReference type="InterPro" id="IPR018260">
    <property type="entry name" value="Ribosomal_uL22_CS"/>
</dbReference>
<dbReference type="PANTHER" id="PTHR13501">
    <property type="entry name" value="CHLOROPLAST 50S RIBOSOMAL PROTEIN L22-RELATED"/>
    <property type="match status" value="1"/>
</dbReference>
<comment type="function">
    <text evidence="1 10">The globular domain of the protein is located near the polypeptide exit tunnel on the outside of the subunit, while an extended beta-hairpin is found that lines the wall of the exit tunnel in the center of the 70S ribosome.</text>
</comment>
<dbReference type="GO" id="GO:0022625">
    <property type="term" value="C:cytosolic large ribosomal subunit"/>
    <property type="evidence" value="ECO:0007669"/>
    <property type="project" value="TreeGrafter"/>
</dbReference>
<dbReference type="PANTHER" id="PTHR13501:SF8">
    <property type="entry name" value="LARGE RIBOSOMAL SUBUNIT PROTEIN UL22M"/>
    <property type="match status" value="1"/>
</dbReference>
<dbReference type="EMBL" id="CP066701">
    <property type="protein sequence ID" value="QQX26774.1"/>
    <property type="molecule type" value="Genomic_DNA"/>
</dbReference>
<protein>
    <recommendedName>
        <fullName evidence="9 10">Large ribosomal subunit protein uL22</fullName>
    </recommendedName>
</protein>
<evidence type="ECO:0000256" key="11">
    <source>
        <dbReference type="RuleBase" id="RU004005"/>
    </source>
</evidence>
<dbReference type="NCBIfam" id="TIGR01044">
    <property type="entry name" value="rplV_bact"/>
    <property type="match status" value="1"/>
</dbReference>
<dbReference type="Pfam" id="PF00237">
    <property type="entry name" value="Ribosomal_L22"/>
    <property type="match status" value="1"/>
</dbReference>
<dbReference type="GO" id="GO:0019843">
    <property type="term" value="F:rRNA binding"/>
    <property type="evidence" value="ECO:0007669"/>
    <property type="project" value="UniProtKB-UniRule"/>
</dbReference>
<dbReference type="OrthoDB" id="9805969at2"/>
<keyword evidence="6 10" id="KW-0689">Ribosomal protein</keyword>
<dbReference type="InterPro" id="IPR047867">
    <property type="entry name" value="Ribosomal_uL22_bac/org-type"/>
</dbReference>
<sequence>MQAKAVARTVRIAPRKVRLVVDLIRGKQAGEAVAILNLTPKAASPVVEKVLKSAIANAEHNYDMDINNLVVTEAYVNEGPTLKRFRPRAQGRASQILKRTSHITIVVSEKKEG</sequence>
<gene>
    <name evidence="10 15" type="primary">rplV</name>
    <name evidence="14" type="ORF">B4102_0074</name>
    <name evidence="15" type="ORF">JGZ69_08305</name>
</gene>
<evidence type="ECO:0000256" key="12">
    <source>
        <dbReference type="RuleBase" id="RU004006"/>
    </source>
</evidence>
<name>A0A150LFG4_9BACI</name>
<evidence type="ECO:0000256" key="7">
    <source>
        <dbReference type="ARBA" id="ARBA00023274"/>
    </source>
</evidence>
<dbReference type="PROSITE" id="PS00464">
    <property type="entry name" value="RIBOSOMAL_L22"/>
    <property type="match status" value="1"/>
</dbReference>
<dbReference type="SUPFAM" id="SSF54843">
    <property type="entry name" value="Ribosomal protein L22"/>
    <property type="match status" value="1"/>
</dbReference>
<dbReference type="GO" id="GO:0006412">
    <property type="term" value="P:translation"/>
    <property type="evidence" value="ECO:0007669"/>
    <property type="project" value="UniProtKB-UniRule"/>
</dbReference>
<evidence type="ECO:0000256" key="9">
    <source>
        <dbReference type="ARBA" id="ARBA00035207"/>
    </source>
</evidence>
<evidence type="ECO:0000313" key="15">
    <source>
        <dbReference type="EMBL" id="QQX26774.1"/>
    </source>
</evidence>
<dbReference type="EMBL" id="LQYN01000010">
    <property type="protein sequence ID" value="KYD11014.1"/>
    <property type="molecule type" value="Genomic_DNA"/>
</dbReference>
<dbReference type="AlphaFoldDB" id="A0A150LFG4"/>
<organism evidence="14 16">
    <name type="scientific">Heyndrickxia sporothermodurans</name>
    <dbReference type="NCBI Taxonomy" id="46224"/>
    <lineage>
        <taxon>Bacteria</taxon>
        <taxon>Bacillati</taxon>
        <taxon>Bacillota</taxon>
        <taxon>Bacilli</taxon>
        <taxon>Bacillales</taxon>
        <taxon>Bacillaceae</taxon>
        <taxon>Heyndrickxia</taxon>
    </lineage>
</organism>
<reference evidence="15 17" key="2">
    <citation type="submission" date="2020-12" db="EMBL/GenBank/DDBJ databases">
        <title>Taxonomic evaluation of the Bacillus sporothermodurans group of bacteria based on whole genome sequences.</title>
        <authorList>
            <person name="Fiedler G."/>
            <person name="Herbstmann A.-D."/>
            <person name="Doll E."/>
            <person name="Wenning M."/>
            <person name="Brinks E."/>
            <person name="Kabisch J."/>
            <person name="Breitenwieser F."/>
            <person name="Lappann M."/>
            <person name="Boehnlein C."/>
            <person name="Franz C."/>
        </authorList>
    </citation>
    <scope>NUCLEOTIDE SEQUENCE [LARGE SCALE GENOMIC DNA]</scope>
    <source>
        <strain evidence="15 17">DSM 10599</strain>
    </source>
</reference>
<dbReference type="PATRIC" id="fig|46224.3.peg.429"/>
<reference evidence="14 16" key="1">
    <citation type="submission" date="2016-01" db="EMBL/GenBank/DDBJ databases">
        <title>Genome Sequences of Twelve Sporeforming Bacillus Species Isolated from Foods.</title>
        <authorList>
            <person name="Berendsen E.M."/>
            <person name="Wells-Bennik M.H."/>
            <person name="Krawcyk A.O."/>
            <person name="De Jong A."/>
            <person name="Holsappel S."/>
            <person name="Eijlander R.T."/>
            <person name="Kuipers O.P."/>
        </authorList>
    </citation>
    <scope>NUCLEOTIDE SEQUENCE [LARGE SCALE GENOMIC DNA]</scope>
    <source>
        <strain evidence="14 16">B4102</strain>
    </source>
</reference>
<dbReference type="InterPro" id="IPR001063">
    <property type="entry name" value="Ribosomal_uL22"/>
</dbReference>
<keyword evidence="7 10" id="KW-0687">Ribonucleoprotein</keyword>
<keyword evidence="4 10" id="KW-0699">rRNA-binding</keyword>
<evidence type="ECO:0000256" key="13">
    <source>
        <dbReference type="RuleBase" id="RU004008"/>
    </source>
</evidence>
<dbReference type="InterPro" id="IPR036394">
    <property type="entry name" value="Ribosomal_uL22_sf"/>
</dbReference>
<dbReference type="CDD" id="cd00336">
    <property type="entry name" value="Ribosomal_L22"/>
    <property type="match status" value="1"/>
</dbReference>
<evidence type="ECO:0000256" key="4">
    <source>
        <dbReference type="ARBA" id="ARBA00022730"/>
    </source>
</evidence>
<dbReference type="STRING" id="46224.B4102_0074"/>
<dbReference type="Gene3D" id="3.90.470.10">
    <property type="entry name" value="Ribosomal protein L22/L17"/>
    <property type="match status" value="1"/>
</dbReference>
<comment type="similarity">
    <text evidence="2 10 11">Belongs to the universal ribosomal protein uL22 family.</text>
</comment>
<evidence type="ECO:0000256" key="10">
    <source>
        <dbReference type="HAMAP-Rule" id="MF_01331"/>
    </source>
</evidence>
<dbReference type="Proteomes" id="UP000075666">
    <property type="component" value="Unassembled WGS sequence"/>
</dbReference>
<evidence type="ECO:0000256" key="3">
    <source>
        <dbReference type="ARBA" id="ARBA00011838"/>
    </source>
</evidence>
<comment type="subunit">
    <text evidence="3 10 12">Part of the 50S ribosomal subunit.</text>
</comment>
<proteinExistence type="inferred from homology"/>
<dbReference type="GeneID" id="62499387"/>
<evidence type="ECO:0000256" key="1">
    <source>
        <dbReference type="ARBA" id="ARBA00003478"/>
    </source>
</evidence>
<dbReference type="Proteomes" id="UP000595512">
    <property type="component" value="Chromosome"/>
</dbReference>
<keyword evidence="5 10" id="KW-0694">RNA-binding</keyword>
<dbReference type="HAMAP" id="MF_01331_B">
    <property type="entry name" value="Ribosomal_uL22_B"/>
    <property type="match status" value="1"/>
</dbReference>
<dbReference type="FunFam" id="3.90.470.10:FF:000001">
    <property type="entry name" value="50S ribosomal protein L22"/>
    <property type="match status" value="1"/>
</dbReference>
<comment type="function">
    <text evidence="8">This protein binds specifically to 23S rRNA; its binding is stimulated by other ribosomal proteins, e.g. L4, L17, and L20. It is important during the early stages of 50S assembly. It makes multiple contacts with different domains of the 23S rRNA in the assembled 50S subunit and ribosome.</text>
</comment>
<evidence type="ECO:0000256" key="2">
    <source>
        <dbReference type="ARBA" id="ARBA00009451"/>
    </source>
</evidence>
<accession>A0A150LFG4</accession>